<feature type="region of interest" description="Disordered" evidence="2">
    <location>
        <begin position="243"/>
        <end position="264"/>
    </location>
</feature>
<accession>A0AAV2QL29</accession>
<feature type="compositionally biased region" description="Basic and acidic residues" evidence="2">
    <location>
        <begin position="208"/>
        <end position="217"/>
    </location>
</feature>
<feature type="compositionally biased region" description="Basic residues" evidence="2">
    <location>
        <begin position="194"/>
        <end position="207"/>
    </location>
</feature>
<feature type="domain" description="PSI" evidence="3">
    <location>
        <begin position="79"/>
        <end position="124"/>
    </location>
</feature>
<proteinExistence type="predicted"/>
<name>A0AAV2QL29_MEGNR</name>
<gene>
    <name evidence="4" type="ORF">MNOR_LOCUS14102</name>
</gene>
<feature type="non-terminal residue" evidence="4">
    <location>
        <position position="1"/>
    </location>
</feature>
<organism evidence="4 5">
    <name type="scientific">Meganyctiphanes norvegica</name>
    <name type="common">Northern krill</name>
    <name type="synonym">Thysanopoda norvegica</name>
    <dbReference type="NCBI Taxonomy" id="48144"/>
    <lineage>
        <taxon>Eukaryota</taxon>
        <taxon>Metazoa</taxon>
        <taxon>Ecdysozoa</taxon>
        <taxon>Arthropoda</taxon>
        <taxon>Crustacea</taxon>
        <taxon>Multicrustacea</taxon>
        <taxon>Malacostraca</taxon>
        <taxon>Eumalacostraca</taxon>
        <taxon>Eucarida</taxon>
        <taxon>Euphausiacea</taxon>
        <taxon>Euphausiidae</taxon>
        <taxon>Meganyctiphanes</taxon>
    </lineage>
</organism>
<feature type="compositionally biased region" description="Acidic residues" evidence="2">
    <location>
        <begin position="176"/>
        <end position="190"/>
    </location>
</feature>
<dbReference type="AlphaFoldDB" id="A0AAV2QL29"/>
<evidence type="ECO:0000259" key="3">
    <source>
        <dbReference type="SMART" id="SM00423"/>
    </source>
</evidence>
<evidence type="ECO:0000256" key="2">
    <source>
        <dbReference type="SAM" id="MobiDB-lite"/>
    </source>
</evidence>
<dbReference type="Proteomes" id="UP001497623">
    <property type="component" value="Unassembled WGS sequence"/>
</dbReference>
<dbReference type="SMART" id="SM00423">
    <property type="entry name" value="PSI"/>
    <property type="match status" value="1"/>
</dbReference>
<comment type="caution">
    <text evidence="4">The sequence shown here is derived from an EMBL/GenBank/DDBJ whole genome shotgun (WGS) entry which is preliminary data.</text>
</comment>
<evidence type="ECO:0000256" key="1">
    <source>
        <dbReference type="ARBA" id="ARBA00023180"/>
    </source>
</evidence>
<keyword evidence="5" id="KW-1185">Reference proteome</keyword>
<dbReference type="InterPro" id="IPR016201">
    <property type="entry name" value="PSI"/>
</dbReference>
<protein>
    <recommendedName>
        <fullName evidence="3">PSI domain-containing protein</fullName>
    </recommendedName>
</protein>
<keyword evidence="1" id="KW-0325">Glycoprotein</keyword>
<dbReference type="Gene3D" id="3.30.1680.10">
    <property type="entry name" value="ligand-binding face of the semaphorins, domain 2"/>
    <property type="match status" value="1"/>
</dbReference>
<feature type="region of interest" description="Disordered" evidence="2">
    <location>
        <begin position="172"/>
        <end position="219"/>
    </location>
</feature>
<sequence>TSEMSDERAPPMKKKEEVRMQGHYQSGSVGNTGVIKCGDGVTKLSPSRPRPYATVTLSLVTPAGAALDNPRNVHVLVYDCSAMASSCTSCLTLNSSLACGWCPHSHSCRPKSQCSFEWTGNVCPVEQTTTTIVTTTTESSAFKDLTEDLMEAHADHDVIRNHKAMVIEDLTSLLDSPEDNGEEEEEEEEDSYRNKRNKKAQKKKKKEALKEKEHAVENFEDDMELMGEVAAGTREDSYQEDLLPDTKGLKTGGKLKKSGRNGVKGSIKMGNRGRAFLRLPRHPGIFVARDAWRLHTGRQYYVPVSKKTLINLGFVRQVTYGSLAEERSRTVLINGAWKKAAGYFVDLFEKAGQDPVTSVVTTSRDVFEKLIGQLNTE</sequence>
<reference evidence="4 5" key="1">
    <citation type="submission" date="2024-05" db="EMBL/GenBank/DDBJ databases">
        <authorList>
            <person name="Wallberg A."/>
        </authorList>
    </citation>
    <scope>NUCLEOTIDE SEQUENCE [LARGE SCALE GENOMIC DNA]</scope>
</reference>
<dbReference type="EMBL" id="CAXKWB010008335">
    <property type="protein sequence ID" value="CAL4090763.1"/>
    <property type="molecule type" value="Genomic_DNA"/>
</dbReference>
<evidence type="ECO:0000313" key="4">
    <source>
        <dbReference type="EMBL" id="CAL4090763.1"/>
    </source>
</evidence>
<evidence type="ECO:0000313" key="5">
    <source>
        <dbReference type="Proteomes" id="UP001497623"/>
    </source>
</evidence>